<dbReference type="SUPFAM" id="SSF47203">
    <property type="entry name" value="Acyl-CoA dehydrogenase C-terminal domain-like"/>
    <property type="match status" value="1"/>
</dbReference>
<comment type="function">
    <text evidence="7">Involved in the assimilation of dimethylsulphoniopropionate (DMSP), an important compound in the fixation of carbon in marine phytoplankton, by mediating the conversion of 3-(methylthio)propanoyl-CoA (MMPA-CoA) to 3-(methylthio)acryloyl-CoA (MTA-CoA).</text>
</comment>
<dbReference type="InterPro" id="IPR009075">
    <property type="entry name" value="AcylCo_DH/oxidase_C"/>
</dbReference>
<keyword evidence="5 10" id="KW-0560">Oxidoreductase</keyword>
<evidence type="ECO:0000259" key="14">
    <source>
        <dbReference type="Pfam" id="PF12806"/>
    </source>
</evidence>
<evidence type="ECO:0000256" key="10">
    <source>
        <dbReference type="RuleBase" id="RU362125"/>
    </source>
</evidence>
<dbReference type="InterPro" id="IPR052166">
    <property type="entry name" value="Diverse_Acyl-CoA_DH"/>
</dbReference>
<dbReference type="InterPro" id="IPR013786">
    <property type="entry name" value="AcylCoA_DH/ox_N"/>
</dbReference>
<dbReference type="Gene3D" id="2.40.110.10">
    <property type="entry name" value="Butyryl-CoA Dehydrogenase, subunit A, domain 2"/>
    <property type="match status" value="1"/>
</dbReference>
<dbReference type="PANTHER" id="PTHR42803">
    <property type="entry name" value="ACYL-COA DEHYDROGENASE"/>
    <property type="match status" value="1"/>
</dbReference>
<dbReference type="RefSeq" id="WP_187479616.1">
    <property type="nucleotide sequence ID" value="NZ_CP060697.1"/>
</dbReference>
<name>A0A7G9L212_9SPHN</name>
<dbReference type="EC" id="1.3.99.41" evidence="8"/>
<dbReference type="Pfam" id="PF02770">
    <property type="entry name" value="Acyl-CoA_dh_M"/>
    <property type="match status" value="1"/>
</dbReference>
<keyword evidence="4 10" id="KW-0274">FAD</keyword>
<comment type="catalytic activity">
    <reaction evidence="6">
        <text>3-(methylsulfanyl)propanoyl-CoA + oxidized [electron-transfer flavoprotein] + H(+) = 3-(methylsulfanyl)acryloyl-CoA + reduced [electron-transfer flavoprotein]</text>
        <dbReference type="Rhea" id="RHEA:52612"/>
        <dbReference type="Rhea" id="RHEA-COMP:10685"/>
        <dbReference type="Rhea" id="RHEA-COMP:10686"/>
        <dbReference type="ChEBI" id="CHEBI:15378"/>
        <dbReference type="ChEBI" id="CHEBI:57692"/>
        <dbReference type="ChEBI" id="CHEBI:58307"/>
        <dbReference type="ChEBI" id="CHEBI:82815"/>
        <dbReference type="ChEBI" id="CHEBI:84994"/>
        <dbReference type="EC" id="1.3.99.41"/>
    </reaction>
    <physiologicalReaction direction="left-to-right" evidence="6">
        <dbReference type="Rhea" id="RHEA:52613"/>
    </physiologicalReaction>
</comment>
<feature type="domain" description="Acyl-CoA dehydrogenase/oxidase C-terminal" evidence="11">
    <location>
        <begin position="283"/>
        <end position="452"/>
    </location>
</feature>
<dbReference type="AlphaFoldDB" id="A0A7G9L212"/>
<evidence type="ECO:0000256" key="1">
    <source>
        <dbReference type="ARBA" id="ARBA00001974"/>
    </source>
</evidence>
<dbReference type="SUPFAM" id="SSF56645">
    <property type="entry name" value="Acyl-CoA dehydrogenase NM domain-like"/>
    <property type="match status" value="1"/>
</dbReference>
<dbReference type="Proteomes" id="UP000515861">
    <property type="component" value="Chromosome"/>
</dbReference>
<dbReference type="InterPro" id="IPR006091">
    <property type="entry name" value="Acyl-CoA_Oxase/DH_mid-dom"/>
</dbReference>
<sequence>MPTYTAPIKDTLYVLDDVLQIQNHSNLPGFANATPDMVEAILAEGGKFAAEVLQPLNAVGDEEGCKRNDDGSVTTPPGFKAAFDKFREAGWPTLTAPEEFGGQGLPNVIGTALSEYLLSANHSFEMYQGLTSGAVAALYIKGSDEQKQTYLPKLVTGEWTGTMNLTEPHCGTDLGLLKTKAEPNDDGSYSITGTKIFISAGEHDMSDNIVHMVLAKRSGAPDNVKGISLFVVPKFIVDENGNPGERNGVSCGSIEKKMGIHGNATCVLNYDGAKGWLVGEPEKGLAAMFIMVNGARLGVGLQGVAQGEVAYQNAVAYARDRKQGKALKPEDRDEGAKADPLFVHPDVRRMLMQIRAWNEGARALVLWGSLQVDLSRKSQDAAEREQAEDLLGVLTPVIKGYLTDKGFQATILAQQVFGGHGYIREWGMEQFVRDARIAMIYEGANGVQAMDLVGRKLPKDGGRAIRTYLELVGREIGEAKAAGDPAGVAAALEPALKDLQAATMWLAQNGMQDPNNAGAGAYPYMELMGLVTLGWMWMKMAGVSSKALDAGASDKQFHEAKLATARFYAQRELVESPSLRRKIEAGAETVMALPEEVF</sequence>
<keyword evidence="16" id="KW-1185">Reference proteome</keyword>
<evidence type="ECO:0000313" key="16">
    <source>
        <dbReference type="Proteomes" id="UP000515861"/>
    </source>
</evidence>
<evidence type="ECO:0000313" key="15">
    <source>
        <dbReference type="EMBL" id="QNM82661.1"/>
    </source>
</evidence>
<dbReference type="InterPro" id="IPR037069">
    <property type="entry name" value="AcylCoA_DH/ox_N_sf"/>
</dbReference>
<dbReference type="InterPro" id="IPR036250">
    <property type="entry name" value="AcylCo_DH-like_C"/>
</dbReference>
<feature type="domain" description="Acyl-CoA oxidase/dehydrogenase middle" evidence="12">
    <location>
        <begin position="163"/>
        <end position="271"/>
    </location>
</feature>
<protein>
    <recommendedName>
        <fullName evidence="9">3-methylmercaptopropionyl-CoA dehydrogenase</fullName>
        <ecNumber evidence="8">1.3.99.41</ecNumber>
    </recommendedName>
</protein>
<comment type="similarity">
    <text evidence="2 10">Belongs to the acyl-CoA dehydrogenase family.</text>
</comment>
<reference evidence="15 16" key="1">
    <citation type="submission" date="2020-08" db="EMBL/GenBank/DDBJ databases">
        <title>Sphingomonas sp. sand1-3 16S ribosomal RNA gene Genome sequencing and assembly.</title>
        <authorList>
            <person name="Kang M."/>
        </authorList>
    </citation>
    <scope>NUCLEOTIDE SEQUENCE [LARGE SCALE GENOMIC DNA]</scope>
    <source>
        <strain evidence="16">sand1-3</strain>
    </source>
</reference>
<evidence type="ECO:0000256" key="8">
    <source>
        <dbReference type="ARBA" id="ARBA00066694"/>
    </source>
</evidence>
<dbReference type="InterPro" id="IPR009100">
    <property type="entry name" value="AcylCoA_DH/oxidase_NM_dom_sf"/>
</dbReference>
<dbReference type="InterPro" id="IPR046373">
    <property type="entry name" value="Acyl-CoA_Oxase/DH_mid-dom_sf"/>
</dbReference>
<dbReference type="Gene3D" id="1.10.540.10">
    <property type="entry name" value="Acyl-CoA dehydrogenase/oxidase, N-terminal domain"/>
    <property type="match status" value="1"/>
</dbReference>
<evidence type="ECO:0000256" key="4">
    <source>
        <dbReference type="ARBA" id="ARBA00022827"/>
    </source>
</evidence>
<feature type="domain" description="Acyl-CoA dehydrogenase/oxidase N-terminal" evidence="13">
    <location>
        <begin position="47"/>
        <end position="158"/>
    </location>
</feature>
<comment type="cofactor">
    <cofactor evidence="1 10">
        <name>FAD</name>
        <dbReference type="ChEBI" id="CHEBI:57692"/>
    </cofactor>
</comment>
<evidence type="ECO:0000256" key="7">
    <source>
        <dbReference type="ARBA" id="ARBA00058683"/>
    </source>
</evidence>
<dbReference type="FunFam" id="2.40.110.10:FF:000031">
    <property type="entry name" value="Acyl-CoA dehydrogenase, putative"/>
    <property type="match status" value="1"/>
</dbReference>
<evidence type="ECO:0000256" key="3">
    <source>
        <dbReference type="ARBA" id="ARBA00022630"/>
    </source>
</evidence>
<evidence type="ECO:0000256" key="9">
    <source>
        <dbReference type="ARBA" id="ARBA00069043"/>
    </source>
</evidence>
<dbReference type="Gene3D" id="1.20.140.10">
    <property type="entry name" value="Butyryl-CoA Dehydrogenase, subunit A, domain 3"/>
    <property type="match status" value="1"/>
</dbReference>
<dbReference type="GO" id="GO:0016627">
    <property type="term" value="F:oxidoreductase activity, acting on the CH-CH group of donors"/>
    <property type="evidence" value="ECO:0007669"/>
    <property type="project" value="InterPro"/>
</dbReference>
<dbReference type="GO" id="GO:0050660">
    <property type="term" value="F:flavin adenine dinucleotide binding"/>
    <property type="evidence" value="ECO:0007669"/>
    <property type="project" value="InterPro"/>
</dbReference>
<evidence type="ECO:0000259" key="12">
    <source>
        <dbReference type="Pfam" id="PF02770"/>
    </source>
</evidence>
<proteinExistence type="inferred from homology"/>
<dbReference type="InterPro" id="IPR025878">
    <property type="entry name" value="Acyl-CoA_dh-like_C_dom"/>
</dbReference>
<gene>
    <name evidence="15" type="ORF">H8M03_11785</name>
</gene>
<evidence type="ECO:0000256" key="6">
    <source>
        <dbReference type="ARBA" id="ARBA00051388"/>
    </source>
</evidence>
<dbReference type="Pfam" id="PF12806">
    <property type="entry name" value="Acyl-CoA_dh_C"/>
    <property type="match status" value="1"/>
</dbReference>
<accession>A0A7G9L212</accession>
<organism evidence="15 16">
    <name type="scientific">Sphingomonas sabuli</name>
    <dbReference type="NCBI Taxonomy" id="2764186"/>
    <lineage>
        <taxon>Bacteria</taxon>
        <taxon>Pseudomonadati</taxon>
        <taxon>Pseudomonadota</taxon>
        <taxon>Alphaproteobacteria</taxon>
        <taxon>Sphingomonadales</taxon>
        <taxon>Sphingomonadaceae</taxon>
        <taxon>Sphingomonas</taxon>
    </lineage>
</organism>
<dbReference type="Pfam" id="PF00441">
    <property type="entry name" value="Acyl-CoA_dh_1"/>
    <property type="match status" value="1"/>
</dbReference>
<dbReference type="EMBL" id="CP060697">
    <property type="protein sequence ID" value="QNM82661.1"/>
    <property type="molecule type" value="Genomic_DNA"/>
</dbReference>
<evidence type="ECO:0000256" key="5">
    <source>
        <dbReference type="ARBA" id="ARBA00023002"/>
    </source>
</evidence>
<dbReference type="Pfam" id="PF02771">
    <property type="entry name" value="Acyl-CoA_dh_N"/>
    <property type="match status" value="1"/>
</dbReference>
<dbReference type="PANTHER" id="PTHR42803:SF1">
    <property type="entry name" value="BROAD-SPECIFICITY LINEAR ACYL-COA DEHYDROGENASE FADE5"/>
    <property type="match status" value="1"/>
</dbReference>
<dbReference type="KEGG" id="ssau:H8M03_11785"/>
<feature type="domain" description="Acetyl-CoA dehydrogenase-like C-terminal" evidence="14">
    <location>
        <begin position="484"/>
        <end position="594"/>
    </location>
</feature>
<evidence type="ECO:0000259" key="13">
    <source>
        <dbReference type="Pfam" id="PF02771"/>
    </source>
</evidence>
<evidence type="ECO:0000259" key="11">
    <source>
        <dbReference type="Pfam" id="PF00441"/>
    </source>
</evidence>
<keyword evidence="3 10" id="KW-0285">Flavoprotein</keyword>
<evidence type="ECO:0000256" key="2">
    <source>
        <dbReference type="ARBA" id="ARBA00009347"/>
    </source>
</evidence>